<keyword evidence="2" id="KW-1133">Transmembrane helix</keyword>
<reference evidence="4 5" key="1">
    <citation type="submission" date="2020-09" db="EMBL/GenBank/DDBJ databases">
        <title>Investigation of environmental microbe.</title>
        <authorList>
            <person name="Ou Y."/>
            <person name="Kang Q."/>
        </authorList>
    </citation>
    <scope>NUCLEOTIDE SEQUENCE [LARGE SCALE GENOMIC DNA]</scope>
    <source>
        <strain evidence="4 5">KJZ-9</strain>
    </source>
</reference>
<keyword evidence="2" id="KW-0812">Transmembrane</keyword>
<evidence type="ECO:0000256" key="2">
    <source>
        <dbReference type="SAM" id="Phobius"/>
    </source>
</evidence>
<dbReference type="Pfam" id="PF04536">
    <property type="entry name" value="TPM_phosphatase"/>
    <property type="match status" value="1"/>
</dbReference>
<keyword evidence="5" id="KW-1185">Reference proteome</keyword>
<feature type="transmembrane region" description="Helical" evidence="2">
    <location>
        <begin position="180"/>
        <end position="202"/>
    </location>
</feature>
<dbReference type="AlphaFoldDB" id="A0A7H2BK36"/>
<dbReference type="EMBL" id="CP061538">
    <property type="protein sequence ID" value="QNV40032.1"/>
    <property type="molecule type" value="Genomic_DNA"/>
</dbReference>
<dbReference type="PANTHER" id="PTHR30373:SF2">
    <property type="entry name" value="UPF0603 PROTEIN YGCG"/>
    <property type="match status" value="1"/>
</dbReference>
<sequence>MPVHQNHILTLGILTLGVLTLAGCSNDAASQVPAPPSSGNILDNADILTDAQEQSLNQLIEQRNGETDAARVAIYTYAEDHGDVKDYATEVGNAWGVGDRSKNGVVITVDMNSRKMFIATADTSPISDSDAETIVEEDIQPYFKNDNFEQGLTSATEDLYSTAEGNKPAAITDSQRHENIVGIIAFSLVGLPLLGCLLWWLLDRRKWNKIADREIEEALAQDPTLEATDEMRKAYRSYRRNHRKPPQGDADKYNAEIQQKADEDDQAYTLYATHYAAWLPLYAVAPSLYSGSGVTPAEHQDLSSTSGSSFGGGGGFSGGGAGGSF</sequence>
<dbReference type="InterPro" id="IPR007621">
    <property type="entry name" value="TPM_dom"/>
</dbReference>
<accession>A0A7H2BK36</accession>
<dbReference type="PANTHER" id="PTHR30373">
    <property type="entry name" value="UPF0603 PROTEIN YGCG"/>
    <property type="match status" value="1"/>
</dbReference>
<dbReference type="Gene3D" id="3.10.310.50">
    <property type="match status" value="1"/>
</dbReference>
<evidence type="ECO:0000256" key="1">
    <source>
        <dbReference type="SAM" id="MobiDB-lite"/>
    </source>
</evidence>
<dbReference type="RefSeq" id="WP_190617617.1">
    <property type="nucleotide sequence ID" value="NZ_CP061538.1"/>
</dbReference>
<proteinExistence type="predicted"/>
<keyword evidence="2" id="KW-0472">Membrane</keyword>
<name>A0A7H2BK36_9MICC</name>
<protein>
    <submittedName>
        <fullName evidence="4">TPM domain-containing protein</fullName>
    </submittedName>
</protein>
<dbReference type="Proteomes" id="UP000516421">
    <property type="component" value="Chromosome"/>
</dbReference>
<feature type="region of interest" description="Disordered" evidence="1">
    <location>
        <begin position="294"/>
        <end position="325"/>
    </location>
</feature>
<evidence type="ECO:0000313" key="5">
    <source>
        <dbReference type="Proteomes" id="UP000516421"/>
    </source>
</evidence>
<gene>
    <name evidence="4" type="ORF">IDM48_00785</name>
</gene>
<feature type="compositionally biased region" description="Gly residues" evidence="1">
    <location>
        <begin position="309"/>
        <end position="325"/>
    </location>
</feature>
<feature type="domain" description="TPM" evidence="3">
    <location>
        <begin position="42"/>
        <end position="160"/>
    </location>
</feature>
<organism evidence="4 5">
    <name type="scientific">Rothia amarae</name>
    <dbReference type="NCBI Taxonomy" id="169480"/>
    <lineage>
        <taxon>Bacteria</taxon>
        <taxon>Bacillati</taxon>
        <taxon>Actinomycetota</taxon>
        <taxon>Actinomycetes</taxon>
        <taxon>Micrococcales</taxon>
        <taxon>Micrococcaceae</taxon>
        <taxon>Rothia</taxon>
    </lineage>
</organism>
<dbReference type="KEGG" id="rama:IDM48_00785"/>
<evidence type="ECO:0000259" key="3">
    <source>
        <dbReference type="Pfam" id="PF04536"/>
    </source>
</evidence>
<evidence type="ECO:0000313" key="4">
    <source>
        <dbReference type="EMBL" id="QNV40032.1"/>
    </source>
</evidence>